<accession>A0A4Y1ZDL1</accession>
<dbReference type="EMBL" id="BEXB01000022">
    <property type="protein sequence ID" value="GAY77192.1"/>
    <property type="molecule type" value="Genomic_DNA"/>
</dbReference>
<evidence type="ECO:0000313" key="3">
    <source>
        <dbReference type="Proteomes" id="UP000319716"/>
    </source>
</evidence>
<keyword evidence="1" id="KW-0812">Transmembrane</keyword>
<protein>
    <submittedName>
        <fullName evidence="2">Uncharacterized protein</fullName>
    </submittedName>
</protein>
<reference evidence="2 3" key="1">
    <citation type="submission" date="2017-11" db="EMBL/GenBank/DDBJ databases">
        <title>Draft Genome Sequence of Sporolactobacillus inulinus NBRC 111894 Isolated from Koso, a Japanese Sugar-Vegetable Fermented Beverage.</title>
        <authorList>
            <person name="Chiou T.Y."/>
            <person name="Oshima K."/>
            <person name="Suda W."/>
            <person name="Hattori M."/>
            <person name="Takahashi T."/>
        </authorList>
    </citation>
    <scope>NUCLEOTIDE SEQUENCE [LARGE SCALE GENOMIC DNA]</scope>
    <source>
        <strain evidence="2 3">NBRC111894</strain>
    </source>
</reference>
<dbReference type="AlphaFoldDB" id="A0A4Y1ZDL1"/>
<gene>
    <name evidence="2" type="ORF">NBRC111894_2746</name>
</gene>
<organism evidence="2 3">
    <name type="scientific">Sporolactobacillus inulinus</name>
    <dbReference type="NCBI Taxonomy" id="2078"/>
    <lineage>
        <taxon>Bacteria</taxon>
        <taxon>Bacillati</taxon>
        <taxon>Bacillota</taxon>
        <taxon>Bacilli</taxon>
        <taxon>Bacillales</taxon>
        <taxon>Sporolactobacillaceae</taxon>
        <taxon>Sporolactobacillus</taxon>
    </lineage>
</organism>
<proteinExistence type="predicted"/>
<evidence type="ECO:0000256" key="1">
    <source>
        <dbReference type="SAM" id="Phobius"/>
    </source>
</evidence>
<evidence type="ECO:0000313" key="2">
    <source>
        <dbReference type="EMBL" id="GAY77192.1"/>
    </source>
</evidence>
<keyword evidence="1" id="KW-0472">Membrane</keyword>
<name>A0A4Y1ZDL1_9BACL</name>
<keyword evidence="1" id="KW-1133">Transmembrane helix</keyword>
<feature type="transmembrane region" description="Helical" evidence="1">
    <location>
        <begin position="12"/>
        <end position="33"/>
    </location>
</feature>
<comment type="caution">
    <text evidence="2">The sequence shown here is derived from an EMBL/GenBank/DDBJ whole genome shotgun (WGS) entry which is preliminary data.</text>
</comment>
<sequence>MQANAGVPVELVNIIIALIIFFVGSSYAIKWALSRFSRKGKK</sequence>
<dbReference type="Proteomes" id="UP000319716">
    <property type="component" value="Unassembled WGS sequence"/>
</dbReference>